<name>A0A0F9WEX3_9ZZZZ</name>
<gene>
    <name evidence="2" type="ORF">LCGC14_0366750</name>
</gene>
<dbReference type="SMART" id="SM00278">
    <property type="entry name" value="HhH1"/>
    <property type="match status" value="2"/>
</dbReference>
<sequence length="128" mass="14104">MTRSPVRWDVRLNRSNCFAAVVLCLVASAALGGRAGGRQWFGRDIPVWPDRLAEVVERIDPNTASVASLQRLRGIGRAKAEAIVAYRRTHGGRPFARADDLTAVRGIGNGIMRRIHTHLTLPPSAKRR</sequence>
<dbReference type="PANTHER" id="PTHR21180">
    <property type="entry name" value="ENDONUCLEASE/EXONUCLEASE/PHOSPHATASE FAMILY DOMAIN-CONTAINING PROTEIN 1"/>
    <property type="match status" value="1"/>
</dbReference>
<dbReference type="GO" id="GO:0015627">
    <property type="term" value="C:type II protein secretion system complex"/>
    <property type="evidence" value="ECO:0007669"/>
    <property type="project" value="TreeGrafter"/>
</dbReference>
<evidence type="ECO:0000313" key="2">
    <source>
        <dbReference type="EMBL" id="KKN76808.1"/>
    </source>
</evidence>
<dbReference type="EMBL" id="LAZR01000289">
    <property type="protein sequence ID" value="KKN76808.1"/>
    <property type="molecule type" value="Genomic_DNA"/>
</dbReference>
<evidence type="ECO:0000259" key="1">
    <source>
        <dbReference type="SMART" id="SM00278"/>
    </source>
</evidence>
<dbReference type="InterPro" id="IPR004509">
    <property type="entry name" value="Competence_ComEA_HhH"/>
</dbReference>
<dbReference type="InterPro" id="IPR003583">
    <property type="entry name" value="Hlx-hairpin-Hlx_DNA-bd_motif"/>
</dbReference>
<dbReference type="NCBIfam" id="TIGR00426">
    <property type="entry name" value="competence protein ComEA helix-hairpin-helix repeat region"/>
    <property type="match status" value="1"/>
</dbReference>
<dbReference type="InterPro" id="IPR051675">
    <property type="entry name" value="Endo/Exo/Phosphatase_dom_1"/>
</dbReference>
<feature type="domain" description="Helix-hairpin-helix DNA-binding motif class 1" evidence="1">
    <location>
        <begin position="67"/>
        <end position="86"/>
    </location>
</feature>
<protein>
    <recommendedName>
        <fullName evidence="1">Helix-hairpin-helix DNA-binding motif class 1 domain-containing protein</fullName>
    </recommendedName>
</protein>
<dbReference type="AlphaFoldDB" id="A0A0F9WEX3"/>
<dbReference type="PANTHER" id="PTHR21180:SF32">
    <property type="entry name" value="ENDONUCLEASE_EXONUCLEASE_PHOSPHATASE FAMILY DOMAIN-CONTAINING PROTEIN 1"/>
    <property type="match status" value="1"/>
</dbReference>
<dbReference type="Pfam" id="PF12836">
    <property type="entry name" value="HHH_3"/>
    <property type="match status" value="1"/>
</dbReference>
<accession>A0A0F9WEX3</accession>
<comment type="caution">
    <text evidence="2">The sequence shown here is derived from an EMBL/GenBank/DDBJ whole genome shotgun (WGS) entry which is preliminary data.</text>
</comment>
<proteinExistence type="predicted"/>
<organism evidence="2">
    <name type="scientific">marine sediment metagenome</name>
    <dbReference type="NCBI Taxonomy" id="412755"/>
    <lineage>
        <taxon>unclassified sequences</taxon>
        <taxon>metagenomes</taxon>
        <taxon>ecological metagenomes</taxon>
    </lineage>
</organism>
<feature type="domain" description="Helix-hairpin-helix DNA-binding motif class 1" evidence="1">
    <location>
        <begin position="99"/>
        <end position="118"/>
    </location>
</feature>
<dbReference type="InterPro" id="IPR010994">
    <property type="entry name" value="RuvA_2-like"/>
</dbReference>
<dbReference type="GO" id="GO:0006281">
    <property type="term" value="P:DNA repair"/>
    <property type="evidence" value="ECO:0007669"/>
    <property type="project" value="InterPro"/>
</dbReference>
<dbReference type="SUPFAM" id="SSF47781">
    <property type="entry name" value="RuvA domain 2-like"/>
    <property type="match status" value="1"/>
</dbReference>
<dbReference type="Gene3D" id="1.10.150.320">
    <property type="entry name" value="Photosystem II 12 kDa extrinsic protein"/>
    <property type="match status" value="1"/>
</dbReference>
<dbReference type="GO" id="GO:0003677">
    <property type="term" value="F:DNA binding"/>
    <property type="evidence" value="ECO:0007669"/>
    <property type="project" value="InterPro"/>
</dbReference>
<dbReference type="GO" id="GO:0015628">
    <property type="term" value="P:protein secretion by the type II secretion system"/>
    <property type="evidence" value="ECO:0007669"/>
    <property type="project" value="TreeGrafter"/>
</dbReference>
<reference evidence="2" key="1">
    <citation type="journal article" date="2015" name="Nature">
        <title>Complex archaea that bridge the gap between prokaryotes and eukaryotes.</title>
        <authorList>
            <person name="Spang A."/>
            <person name="Saw J.H."/>
            <person name="Jorgensen S.L."/>
            <person name="Zaremba-Niedzwiedzka K."/>
            <person name="Martijn J."/>
            <person name="Lind A.E."/>
            <person name="van Eijk R."/>
            <person name="Schleper C."/>
            <person name="Guy L."/>
            <person name="Ettema T.J."/>
        </authorList>
    </citation>
    <scope>NUCLEOTIDE SEQUENCE</scope>
</reference>